<evidence type="ECO:0000313" key="3">
    <source>
        <dbReference type="Proteomes" id="UP001168435"/>
    </source>
</evidence>
<accession>A0ABT7XFN2</accession>
<dbReference type="InterPro" id="IPR018913">
    <property type="entry name" value="BppU_N"/>
</dbReference>
<dbReference type="Pfam" id="PF10651">
    <property type="entry name" value="BppU_N"/>
    <property type="match status" value="1"/>
</dbReference>
<proteinExistence type="predicted"/>
<dbReference type="EMBL" id="JAUEIQ010000007">
    <property type="protein sequence ID" value="MDN0064199.1"/>
    <property type="molecule type" value="Genomic_DNA"/>
</dbReference>
<name>A0ABT7XFN2_9ACTN</name>
<reference evidence="2" key="1">
    <citation type="submission" date="2023-06" db="EMBL/GenBank/DDBJ databases">
        <authorList>
            <person name="Zeman M."/>
            <person name="Kubasova T."/>
            <person name="Jahodarova E."/>
            <person name="Nykrynova M."/>
            <person name="Rychlik I."/>
        </authorList>
    </citation>
    <scope>NUCLEOTIDE SEQUENCE</scope>
    <source>
        <strain evidence="2">176_SSukc20</strain>
    </source>
</reference>
<evidence type="ECO:0000313" key="2">
    <source>
        <dbReference type="EMBL" id="MDN0064199.1"/>
    </source>
</evidence>
<comment type="caution">
    <text evidence="2">The sequence shown here is derived from an EMBL/GenBank/DDBJ whole genome shotgun (WGS) entry which is preliminary data.</text>
</comment>
<keyword evidence="3" id="KW-1185">Reference proteome</keyword>
<organism evidence="2 3">
    <name type="scientific">Collinsella ihumii</name>
    <dbReference type="NCBI Taxonomy" id="1720204"/>
    <lineage>
        <taxon>Bacteria</taxon>
        <taxon>Bacillati</taxon>
        <taxon>Actinomycetota</taxon>
        <taxon>Coriobacteriia</taxon>
        <taxon>Coriobacteriales</taxon>
        <taxon>Coriobacteriaceae</taxon>
        <taxon>Collinsella</taxon>
    </lineage>
</organism>
<sequence>MRNEQIISLDLSKTGPGEIVTAGQGDSSGTTITAEVYDNGEAADLAGSTAWLVVLLPDREHYYRGACSVSGSSVSCTVDESKLCSVAGYTDEAYFTFTKNGKTFSTERFAIEIYRSALDGQEPSENWDAAVDDLIARGEAAVSAANEAASDANGAAANADEATDDANDAAANANAAAELASAATTAASGAASTANDAAQSAISAAANIESMIRESLGGLSDIGDIGGALDRLARESCSGGIYVSGTWYVKSSAVEWDGTVLTVHGSRPDDGRMHLPTTRCRGEDAYELARSASEAVSTMSATVEGLLESVGVLTSAVRSLALAAGSYPVVVGETMYLRGVAYSSGRLTVPAASLASGRMLISKH</sequence>
<dbReference type="RefSeq" id="WP_289820875.1">
    <property type="nucleotide sequence ID" value="NZ_JAUEIM010000020.1"/>
</dbReference>
<protein>
    <submittedName>
        <fullName evidence="2">BppU family phage baseplate upper protein</fullName>
    </submittedName>
</protein>
<gene>
    <name evidence="2" type="ORF">QVN30_07750</name>
</gene>
<feature type="domain" description="BppU N-terminal" evidence="1">
    <location>
        <begin position="5"/>
        <end position="136"/>
    </location>
</feature>
<dbReference type="Gene3D" id="2.60.40.3350">
    <property type="match status" value="1"/>
</dbReference>
<evidence type="ECO:0000259" key="1">
    <source>
        <dbReference type="Pfam" id="PF10651"/>
    </source>
</evidence>
<dbReference type="Proteomes" id="UP001168435">
    <property type="component" value="Unassembled WGS sequence"/>
</dbReference>
<reference evidence="2" key="2">
    <citation type="submission" date="2024-05" db="EMBL/GenBank/DDBJ databases">
        <title>Identification and characterization of horizontal gene transfer across gut microbiota members of farm animals based on homology search.</title>
        <authorList>
            <person name="Schwarzerova J."/>
            <person name="Nykrynova M."/>
            <person name="Jureckova K."/>
            <person name="Cejkova D."/>
            <person name="Rychlik I."/>
        </authorList>
    </citation>
    <scope>NUCLEOTIDE SEQUENCE</scope>
    <source>
        <strain evidence="2">176_SSukc20</strain>
    </source>
</reference>
<dbReference type="SUPFAM" id="SSF58104">
    <property type="entry name" value="Methyl-accepting chemotaxis protein (MCP) signaling domain"/>
    <property type="match status" value="1"/>
</dbReference>